<dbReference type="Proteomes" id="UP000494256">
    <property type="component" value="Unassembled WGS sequence"/>
</dbReference>
<reference evidence="1 2" key="1">
    <citation type="submission" date="2020-04" db="EMBL/GenBank/DDBJ databases">
        <authorList>
            <person name="Wallbank WR R."/>
            <person name="Pardo Diaz C."/>
            <person name="Kozak K."/>
            <person name="Martin S."/>
            <person name="Jiggins C."/>
            <person name="Moest M."/>
            <person name="Warren A I."/>
            <person name="Byers J.R.P. K."/>
            <person name="Montejo-Kovacevich G."/>
            <person name="Yen C E."/>
        </authorList>
    </citation>
    <scope>NUCLEOTIDE SEQUENCE [LARGE SCALE GENOMIC DNA]</scope>
</reference>
<sequence length="493" mass="57098">MLNNLGLQNRGIHVISRRTLSRSIDAEHALQMSAIKSTLEAAQYICTVVDIWWSRKRSFLGVTAHWIDADLSRQCKTLSCRRFPGIHNYERIAMILDEIHTEFNLNSTKIVETVTDNGSDFIEAFKEFGISILNSDSIDLEEDDLDNEEDDLREIIDPLDFQLACHFRCAAHTLNLSATKDANRILKVDNNTSLSEMHHNAIEKCNILWNAAGRPKTAEIIQGVLEHTLSKPGVKRWNSLYDAMKQIYSIKDKNIQLHRALCLRNYISNREYEYINEYITCSCPIAEALDILQGETIMYYGLLIPCLMALRKKLQKLENIPLTYCHDLAAAYRQSVERRFDEFFKLFTSKGQHAIIATLSYPRFKNKWFSCITPHEQRRIKTLFKHEIAKEVSKNLSYSENRVAADPENSFFDFESDSGSEADIQKQSLKTRADVIVSQYFTEEDRTFNVLDHYPEIKTIFKKYNTPLPSSASVEHLFFLRHYDKRAKVKQIV</sequence>
<dbReference type="InterPro" id="IPR012337">
    <property type="entry name" value="RNaseH-like_sf"/>
</dbReference>
<gene>
    <name evidence="1" type="ORF">APLA_LOCUS5839</name>
</gene>
<name>A0A8S0ZJS0_ARCPL</name>
<organism evidence="1 2">
    <name type="scientific">Arctia plantaginis</name>
    <name type="common">Wood tiger moth</name>
    <name type="synonym">Phalaena plantaginis</name>
    <dbReference type="NCBI Taxonomy" id="874455"/>
    <lineage>
        <taxon>Eukaryota</taxon>
        <taxon>Metazoa</taxon>
        <taxon>Ecdysozoa</taxon>
        <taxon>Arthropoda</taxon>
        <taxon>Hexapoda</taxon>
        <taxon>Insecta</taxon>
        <taxon>Pterygota</taxon>
        <taxon>Neoptera</taxon>
        <taxon>Endopterygota</taxon>
        <taxon>Lepidoptera</taxon>
        <taxon>Glossata</taxon>
        <taxon>Ditrysia</taxon>
        <taxon>Noctuoidea</taxon>
        <taxon>Erebidae</taxon>
        <taxon>Arctiinae</taxon>
        <taxon>Arctia</taxon>
    </lineage>
</organism>
<dbReference type="AlphaFoldDB" id="A0A8S0ZJS0"/>
<dbReference type="EMBL" id="CADEBD010000291">
    <property type="protein sequence ID" value="CAB3232800.1"/>
    <property type="molecule type" value="Genomic_DNA"/>
</dbReference>
<evidence type="ECO:0000313" key="1">
    <source>
        <dbReference type="EMBL" id="CAB3232800.1"/>
    </source>
</evidence>
<accession>A0A8S0ZJS0</accession>
<comment type="caution">
    <text evidence="1">The sequence shown here is derived from an EMBL/GenBank/DDBJ whole genome shotgun (WGS) entry which is preliminary data.</text>
</comment>
<dbReference type="PANTHER" id="PTHR47501">
    <property type="entry name" value="TRANSPOSASE-RELATED"/>
    <property type="match status" value="1"/>
</dbReference>
<dbReference type="OrthoDB" id="9971063at2759"/>
<proteinExistence type="predicted"/>
<dbReference type="SUPFAM" id="SSF53098">
    <property type="entry name" value="Ribonuclease H-like"/>
    <property type="match status" value="1"/>
</dbReference>
<protein>
    <recommendedName>
        <fullName evidence="3">Transposase</fullName>
    </recommendedName>
</protein>
<dbReference type="PANTHER" id="PTHR47501:SF5">
    <property type="entry name" value="HAT C-TERMINAL DIMERISATION DOMAIN-CONTAINING PROTEIN"/>
    <property type="match status" value="1"/>
</dbReference>
<evidence type="ECO:0008006" key="3">
    <source>
        <dbReference type="Google" id="ProtNLM"/>
    </source>
</evidence>
<evidence type="ECO:0000313" key="2">
    <source>
        <dbReference type="Proteomes" id="UP000494256"/>
    </source>
</evidence>